<evidence type="ECO:0000313" key="5">
    <source>
        <dbReference type="Proteomes" id="UP000554482"/>
    </source>
</evidence>
<accession>A0A7J6WFA8</accession>
<evidence type="ECO:0000313" key="4">
    <source>
        <dbReference type="EMBL" id="KAF5195290.1"/>
    </source>
</evidence>
<dbReference type="GO" id="GO:0009506">
    <property type="term" value="C:plasmodesma"/>
    <property type="evidence" value="ECO:0007669"/>
    <property type="project" value="TreeGrafter"/>
</dbReference>
<evidence type="ECO:0000256" key="1">
    <source>
        <dbReference type="ARBA" id="ARBA00004370"/>
    </source>
</evidence>
<dbReference type="AlphaFoldDB" id="A0A7J6WFA8"/>
<gene>
    <name evidence="4" type="ORF">FRX31_015125</name>
</gene>
<sequence>MPEGGCCRCCTGFIFTLGLTALFLWLSLRPDKPTLSIEEFYIPALNKTLNDTSNTTISFDFKLRNNNKDKGVYYDDLNLTFYYTHNLGLPVANFTIPGFRQGFKKSAHRIQTVPTVGLPWDEARREVSNGTGAVFRVDLKTRVRYRIIGVKTKRHTIKIGANLTVKDMGALVKHKDKGVKLSYAPIQ</sequence>
<evidence type="ECO:0000256" key="3">
    <source>
        <dbReference type="SAM" id="Phobius"/>
    </source>
</evidence>
<comment type="caution">
    <text evidence="4">The sequence shown here is derived from an EMBL/GenBank/DDBJ whole genome shotgun (WGS) entry which is preliminary data.</text>
</comment>
<dbReference type="GO" id="GO:0098542">
    <property type="term" value="P:defense response to other organism"/>
    <property type="evidence" value="ECO:0007669"/>
    <property type="project" value="InterPro"/>
</dbReference>
<keyword evidence="3" id="KW-1133">Transmembrane helix</keyword>
<dbReference type="PANTHER" id="PTHR31415">
    <property type="entry name" value="OS05G0367900 PROTEIN"/>
    <property type="match status" value="1"/>
</dbReference>
<dbReference type="OrthoDB" id="1914670at2759"/>
<name>A0A7J6WFA8_THATH</name>
<evidence type="ECO:0000256" key="2">
    <source>
        <dbReference type="ARBA" id="ARBA00023136"/>
    </source>
</evidence>
<keyword evidence="3" id="KW-0812">Transmembrane</keyword>
<dbReference type="EMBL" id="JABWDY010017529">
    <property type="protein sequence ID" value="KAF5195290.1"/>
    <property type="molecule type" value="Genomic_DNA"/>
</dbReference>
<reference evidence="4 5" key="1">
    <citation type="submission" date="2020-06" db="EMBL/GenBank/DDBJ databases">
        <title>Transcriptomic and genomic resources for Thalictrum thalictroides and T. hernandezii: Facilitating candidate gene discovery in an emerging model plant lineage.</title>
        <authorList>
            <person name="Arias T."/>
            <person name="Riano-Pachon D.M."/>
            <person name="Di Stilio V.S."/>
        </authorList>
    </citation>
    <scope>NUCLEOTIDE SEQUENCE [LARGE SCALE GENOMIC DNA]</scope>
    <source>
        <strain evidence="5">cv. WT478/WT964</strain>
        <tissue evidence="4">Leaves</tissue>
    </source>
</reference>
<protein>
    <submittedName>
        <fullName evidence="4">Ndr1-like</fullName>
    </submittedName>
</protein>
<comment type="subcellular location">
    <subcellularLocation>
        <location evidence="1">Membrane</location>
    </subcellularLocation>
</comment>
<proteinExistence type="predicted"/>
<keyword evidence="2 3" id="KW-0472">Membrane</keyword>
<dbReference type="Proteomes" id="UP000554482">
    <property type="component" value="Unassembled WGS sequence"/>
</dbReference>
<feature type="transmembrane region" description="Helical" evidence="3">
    <location>
        <begin position="7"/>
        <end position="28"/>
    </location>
</feature>
<dbReference type="PANTHER" id="PTHR31415:SF52">
    <property type="entry name" value="LATE EMBRYOGENESIS ABUNDANT (LEA) HYDROXYPROLINE-RICH GLYCOPROTEIN FAMILY-RELATED"/>
    <property type="match status" value="1"/>
</dbReference>
<organism evidence="4 5">
    <name type="scientific">Thalictrum thalictroides</name>
    <name type="common">Rue-anemone</name>
    <name type="synonym">Anemone thalictroides</name>
    <dbReference type="NCBI Taxonomy" id="46969"/>
    <lineage>
        <taxon>Eukaryota</taxon>
        <taxon>Viridiplantae</taxon>
        <taxon>Streptophyta</taxon>
        <taxon>Embryophyta</taxon>
        <taxon>Tracheophyta</taxon>
        <taxon>Spermatophyta</taxon>
        <taxon>Magnoliopsida</taxon>
        <taxon>Ranunculales</taxon>
        <taxon>Ranunculaceae</taxon>
        <taxon>Thalictroideae</taxon>
        <taxon>Thalictrum</taxon>
    </lineage>
</organism>
<dbReference type="GO" id="GO:0005886">
    <property type="term" value="C:plasma membrane"/>
    <property type="evidence" value="ECO:0007669"/>
    <property type="project" value="TreeGrafter"/>
</dbReference>
<keyword evidence="5" id="KW-1185">Reference proteome</keyword>
<dbReference type="InterPro" id="IPR044839">
    <property type="entry name" value="NDR1-like"/>
</dbReference>
<feature type="non-terminal residue" evidence="4">
    <location>
        <position position="187"/>
    </location>
</feature>